<dbReference type="AlphaFoldDB" id="A0A2P5IFR2"/>
<sequence length="136" mass="14665">MPCTIVRNSTGGGNKGAQSTVKAANTFTGHVWMDKLAGPVDGIMCNHVTFLPGARTYWHHHENGQILEVKAGSGWVCDKGGKPERISVGDIVQCPAGTVHWHGADEGSMMMHLAISLGKTTWMEEVSQEEYNTKTG</sequence>
<dbReference type="SUPFAM" id="SSF51182">
    <property type="entry name" value="RmlC-like cupins"/>
    <property type="match status" value="1"/>
</dbReference>
<dbReference type="Pfam" id="PF07883">
    <property type="entry name" value="Cupin_2"/>
    <property type="match status" value="1"/>
</dbReference>
<accession>A0A2P5IFR2</accession>
<gene>
    <name evidence="2" type="ORF">DHEL01_v200299</name>
</gene>
<dbReference type="InterPro" id="IPR013096">
    <property type="entry name" value="Cupin_2"/>
</dbReference>
<dbReference type="STRING" id="158607.A0A2P5IFR2"/>
<dbReference type="CDD" id="cd02233">
    <property type="entry name" value="cupin_HNL-like"/>
    <property type="match status" value="1"/>
</dbReference>
<name>A0A2P5IFR2_DIAHE</name>
<dbReference type="InterPro" id="IPR014710">
    <property type="entry name" value="RmlC-like_jellyroll"/>
</dbReference>
<protein>
    <submittedName>
        <fullName evidence="2">Cupin domain-containing protein</fullName>
    </submittedName>
</protein>
<proteinExistence type="predicted"/>
<dbReference type="PANTHER" id="PTHR43698">
    <property type="entry name" value="RIBD C-TERMINAL DOMAIN CONTAINING PROTEIN"/>
    <property type="match status" value="1"/>
</dbReference>
<dbReference type="PANTHER" id="PTHR43698:SF1">
    <property type="entry name" value="BLL4564 PROTEIN"/>
    <property type="match status" value="1"/>
</dbReference>
<dbReference type="OrthoDB" id="2096797at2759"/>
<dbReference type="Proteomes" id="UP000094444">
    <property type="component" value="Unassembled WGS sequence"/>
</dbReference>
<keyword evidence="3" id="KW-1185">Reference proteome</keyword>
<evidence type="ECO:0000259" key="1">
    <source>
        <dbReference type="Pfam" id="PF07883"/>
    </source>
</evidence>
<feature type="domain" description="Cupin type-2" evidence="1">
    <location>
        <begin position="47"/>
        <end position="110"/>
    </location>
</feature>
<dbReference type="InterPro" id="IPR047263">
    <property type="entry name" value="HNL-like_cupin"/>
</dbReference>
<dbReference type="InParanoid" id="A0A2P5IFR2"/>
<dbReference type="EMBL" id="MAVT02000011">
    <property type="protein sequence ID" value="POS81323.1"/>
    <property type="molecule type" value="Genomic_DNA"/>
</dbReference>
<organism evidence="2 3">
    <name type="scientific">Diaporthe helianthi</name>
    <dbReference type="NCBI Taxonomy" id="158607"/>
    <lineage>
        <taxon>Eukaryota</taxon>
        <taxon>Fungi</taxon>
        <taxon>Dikarya</taxon>
        <taxon>Ascomycota</taxon>
        <taxon>Pezizomycotina</taxon>
        <taxon>Sordariomycetes</taxon>
        <taxon>Sordariomycetidae</taxon>
        <taxon>Diaporthales</taxon>
        <taxon>Diaporthaceae</taxon>
        <taxon>Diaporthe</taxon>
    </lineage>
</organism>
<evidence type="ECO:0000313" key="3">
    <source>
        <dbReference type="Proteomes" id="UP000094444"/>
    </source>
</evidence>
<comment type="caution">
    <text evidence="2">The sequence shown here is derived from an EMBL/GenBank/DDBJ whole genome shotgun (WGS) entry which is preliminary data.</text>
</comment>
<dbReference type="Gene3D" id="2.60.120.10">
    <property type="entry name" value="Jelly Rolls"/>
    <property type="match status" value="1"/>
</dbReference>
<reference evidence="2" key="1">
    <citation type="submission" date="2017-09" db="EMBL/GenBank/DDBJ databases">
        <title>Polyketide synthases of a Diaporthe helianthi virulent isolate.</title>
        <authorList>
            <person name="Baroncelli R."/>
        </authorList>
    </citation>
    <scope>NUCLEOTIDE SEQUENCE [LARGE SCALE GENOMIC DNA]</scope>
    <source>
        <strain evidence="2">7/96</strain>
    </source>
</reference>
<evidence type="ECO:0000313" key="2">
    <source>
        <dbReference type="EMBL" id="POS81323.1"/>
    </source>
</evidence>
<dbReference type="InterPro" id="IPR011051">
    <property type="entry name" value="RmlC_Cupin_sf"/>
</dbReference>